<sequence length="810" mass="85332">MAFACFGRRTSQKSLASSSTAASADQPSPPVQPHRTARSQVQPLSCKYFTYRELEAASQNWSATHIIGDGGFGRVYRGSLSSGKPIAIKRLDRHGLQGDKEFNVEVSTLSRLGHPSIVSLLGICVEGDQRIAVFELLPRGSLSAALCQAARGLHAHKQAPSRGPGGHGQQGLPWNERVSIALDIARGLAYLHKEKYVHRDITSGNVLLKDGGRACLADFGLAHQLPTPESTVIGSAMQADHILMGTFGYMAPEYTVNSGEFSQKTDVYAYGVVLLELLTGRSAVDGSRPNGCQLLAQWLAPSLSSVTRLWEHVDPSLDPSTVPDPVLAVLADVALICLAEEPSQRPTMKDVVGFLAPASSYKGEGGAPSQPTQQSCLRSPREDVWGSKGVFDNPFVANPFQAGIPAAPPVQRPLSSGPLGRSEGAEVPQAPMADPFAHCAAHPELTPRPDMRSMSRVEAATVPRLQPEDFASPLQSGLRYGIMSHISAQTGFSPGSSQQEELPSSSCMPAAGSPFHASMPPSPDGPLAQGAMLASHSTRNSSADTEVLGAASLHCSQPGSPEQAQRAASGQAQAPFINRPSPARRPSVEQQPVVVPFQGAWPECASPAHSGQLPGTAMEPMLAPGKSWQEPGTPSAPGMPSCRTMFYHELNDAPGEVPGRPWQARQGSSQANPLGDSVASLTHSRNAGFASDRRVRSPTREQCGPLGAAHCSTPSTVQEDPPSSSASALRQPQEPRSRAGSSGLGEGPLLGGRSSSGNPFKQPAAAGEESPLAPRRSIGNPFAPSGELDDVLSNPFKIPAYQDVQKIAKV</sequence>
<dbReference type="PROSITE" id="PS00109">
    <property type="entry name" value="PROTEIN_KINASE_TYR"/>
    <property type="match status" value="1"/>
</dbReference>
<evidence type="ECO:0000256" key="4">
    <source>
        <dbReference type="SAM" id="MobiDB-lite"/>
    </source>
</evidence>
<feature type="compositionally biased region" description="Low complexity" evidence="4">
    <location>
        <begin position="563"/>
        <end position="574"/>
    </location>
</feature>
<dbReference type="EMBL" id="CAUYUE010000007">
    <property type="protein sequence ID" value="CAK0782827.1"/>
    <property type="molecule type" value="Genomic_DNA"/>
</dbReference>
<dbReference type="InterPro" id="IPR017441">
    <property type="entry name" value="Protein_kinase_ATP_BS"/>
</dbReference>
<dbReference type="Proteomes" id="UP001314263">
    <property type="component" value="Unassembled WGS sequence"/>
</dbReference>
<name>A0AAV1I7W8_9CHLO</name>
<evidence type="ECO:0000256" key="3">
    <source>
        <dbReference type="PROSITE-ProRule" id="PRU10141"/>
    </source>
</evidence>
<dbReference type="FunFam" id="3.30.200.20:FF:000162">
    <property type="entry name" value="Adenine nucleotide alpha hydrolase-like domain kinase"/>
    <property type="match status" value="1"/>
</dbReference>
<feature type="compositionally biased region" description="Polar residues" evidence="4">
    <location>
        <begin position="712"/>
        <end position="730"/>
    </location>
</feature>
<dbReference type="InterPro" id="IPR000719">
    <property type="entry name" value="Prot_kinase_dom"/>
</dbReference>
<feature type="binding site" evidence="3">
    <location>
        <position position="89"/>
    </location>
    <ligand>
        <name>ATP</name>
        <dbReference type="ChEBI" id="CHEBI:30616"/>
    </ligand>
</feature>
<keyword evidence="2 3" id="KW-0067">ATP-binding</keyword>
<feature type="region of interest" description="Disordered" evidence="4">
    <location>
        <begin position="489"/>
        <end position="590"/>
    </location>
</feature>
<dbReference type="AlphaFoldDB" id="A0AAV1I7W8"/>
<dbReference type="PANTHER" id="PTHR47989:SF47">
    <property type="entry name" value="SERINE_THREONINE-PROTEIN KINASE PBL28-RELATED"/>
    <property type="match status" value="1"/>
</dbReference>
<dbReference type="PROSITE" id="PS50011">
    <property type="entry name" value="PROTEIN_KINASE_DOM"/>
    <property type="match status" value="1"/>
</dbReference>
<feature type="compositionally biased region" description="Polar residues" evidence="4">
    <location>
        <begin position="535"/>
        <end position="544"/>
    </location>
</feature>
<dbReference type="PANTHER" id="PTHR47989">
    <property type="entry name" value="OS01G0750732 PROTEIN"/>
    <property type="match status" value="1"/>
</dbReference>
<feature type="region of interest" description="Disordered" evidence="4">
    <location>
        <begin position="1"/>
        <end position="39"/>
    </location>
</feature>
<keyword evidence="1 3" id="KW-0547">Nucleotide-binding</keyword>
<dbReference type="Gene3D" id="3.30.200.20">
    <property type="entry name" value="Phosphorylase Kinase, domain 1"/>
    <property type="match status" value="1"/>
</dbReference>
<comment type="caution">
    <text evidence="6">The sequence shown here is derived from an EMBL/GenBank/DDBJ whole genome shotgun (WGS) entry which is preliminary data.</text>
</comment>
<dbReference type="GO" id="GO:0005524">
    <property type="term" value="F:ATP binding"/>
    <property type="evidence" value="ECO:0007669"/>
    <property type="project" value="UniProtKB-UniRule"/>
</dbReference>
<evidence type="ECO:0000256" key="1">
    <source>
        <dbReference type="ARBA" id="ARBA00022741"/>
    </source>
</evidence>
<reference evidence="6 7" key="1">
    <citation type="submission" date="2023-10" db="EMBL/GenBank/DDBJ databases">
        <authorList>
            <person name="Maclean D."/>
            <person name="Macfadyen A."/>
        </authorList>
    </citation>
    <scope>NUCLEOTIDE SEQUENCE [LARGE SCALE GENOMIC DNA]</scope>
</reference>
<gene>
    <name evidence="6" type="ORF">CVIRNUC_006022</name>
</gene>
<evidence type="ECO:0000256" key="2">
    <source>
        <dbReference type="ARBA" id="ARBA00022840"/>
    </source>
</evidence>
<evidence type="ECO:0000259" key="5">
    <source>
        <dbReference type="PROSITE" id="PS50011"/>
    </source>
</evidence>
<feature type="domain" description="Protein kinase" evidence="5">
    <location>
        <begin position="61"/>
        <end position="355"/>
    </location>
</feature>
<organism evidence="6 7">
    <name type="scientific">Coccomyxa viridis</name>
    <dbReference type="NCBI Taxonomy" id="1274662"/>
    <lineage>
        <taxon>Eukaryota</taxon>
        <taxon>Viridiplantae</taxon>
        <taxon>Chlorophyta</taxon>
        <taxon>core chlorophytes</taxon>
        <taxon>Trebouxiophyceae</taxon>
        <taxon>Trebouxiophyceae incertae sedis</taxon>
        <taxon>Coccomyxaceae</taxon>
        <taxon>Coccomyxa</taxon>
    </lineage>
</organism>
<proteinExistence type="predicted"/>
<feature type="region of interest" description="Disordered" evidence="4">
    <location>
        <begin position="605"/>
        <end position="793"/>
    </location>
</feature>
<dbReference type="SUPFAM" id="SSF56112">
    <property type="entry name" value="Protein kinase-like (PK-like)"/>
    <property type="match status" value="1"/>
</dbReference>
<evidence type="ECO:0000313" key="7">
    <source>
        <dbReference type="Proteomes" id="UP001314263"/>
    </source>
</evidence>
<dbReference type="InterPro" id="IPR011009">
    <property type="entry name" value="Kinase-like_dom_sf"/>
</dbReference>
<dbReference type="PROSITE" id="PS00107">
    <property type="entry name" value="PROTEIN_KINASE_ATP"/>
    <property type="match status" value="1"/>
</dbReference>
<accession>A0AAV1I7W8</accession>
<dbReference type="InterPro" id="IPR008266">
    <property type="entry name" value="Tyr_kinase_AS"/>
</dbReference>
<feature type="compositionally biased region" description="Polar residues" evidence="4">
    <location>
        <begin position="489"/>
        <end position="507"/>
    </location>
</feature>
<feature type="compositionally biased region" description="Low complexity" evidence="4">
    <location>
        <begin position="12"/>
        <end position="26"/>
    </location>
</feature>
<dbReference type="GO" id="GO:0004672">
    <property type="term" value="F:protein kinase activity"/>
    <property type="evidence" value="ECO:0007669"/>
    <property type="project" value="InterPro"/>
</dbReference>
<dbReference type="Pfam" id="PF07714">
    <property type="entry name" value="PK_Tyr_Ser-Thr"/>
    <property type="match status" value="1"/>
</dbReference>
<evidence type="ECO:0000313" key="6">
    <source>
        <dbReference type="EMBL" id="CAK0782827.1"/>
    </source>
</evidence>
<dbReference type="InterPro" id="IPR001245">
    <property type="entry name" value="Ser-Thr/Tyr_kinase_cat_dom"/>
</dbReference>
<dbReference type="Gene3D" id="1.10.510.10">
    <property type="entry name" value="Transferase(Phosphotransferase) domain 1"/>
    <property type="match status" value="1"/>
</dbReference>
<keyword evidence="7" id="KW-1185">Reference proteome</keyword>
<protein>
    <recommendedName>
        <fullName evidence="5">Protein kinase domain-containing protein</fullName>
    </recommendedName>
</protein>